<evidence type="ECO:0008006" key="4">
    <source>
        <dbReference type="Google" id="ProtNLM"/>
    </source>
</evidence>
<sequence>MKSANGSIAAMTACVVAAGVWLPSAVDAAQFQTGGTITFTGAIVAPSYGISTHVSGSYQGFHTEKTGGENASTVDVTFAPALNTSLAAHVSLLVNTDAGVVTPHTLKTRFTDNAKHVAQSADAAYSVGRAGGTLSIVGGAQTERAVTVLVSYD</sequence>
<dbReference type="KEGG" id="plad:PPGU16_10840"/>
<dbReference type="RefSeq" id="WP_180722041.1">
    <property type="nucleotide sequence ID" value="NZ_AP023174.1"/>
</dbReference>
<accession>A0A7I8BHB3</accession>
<evidence type="ECO:0000313" key="2">
    <source>
        <dbReference type="EMBL" id="BCF88017.1"/>
    </source>
</evidence>
<feature type="chain" id="PRO_5029643643" description="DUF4402 domain-containing protein" evidence="1">
    <location>
        <begin position="29"/>
        <end position="153"/>
    </location>
</feature>
<evidence type="ECO:0000256" key="1">
    <source>
        <dbReference type="SAM" id="SignalP"/>
    </source>
</evidence>
<gene>
    <name evidence="2" type="ORF">PPGU16_10840</name>
</gene>
<evidence type="ECO:0000313" key="3">
    <source>
        <dbReference type="Proteomes" id="UP000510888"/>
    </source>
</evidence>
<dbReference type="Proteomes" id="UP000510888">
    <property type="component" value="Chromosome 1"/>
</dbReference>
<organism evidence="2 3">
    <name type="scientific">Paraburkholderia largidicola</name>
    <dbReference type="NCBI Taxonomy" id="3014751"/>
    <lineage>
        <taxon>Bacteria</taxon>
        <taxon>Pseudomonadati</taxon>
        <taxon>Pseudomonadota</taxon>
        <taxon>Betaproteobacteria</taxon>
        <taxon>Burkholderiales</taxon>
        <taxon>Burkholderiaceae</taxon>
        <taxon>Paraburkholderia</taxon>
    </lineage>
</organism>
<dbReference type="AlphaFoldDB" id="A0A7I8BHB3"/>
<keyword evidence="1" id="KW-0732">Signal</keyword>
<protein>
    <recommendedName>
        <fullName evidence="4">DUF4402 domain-containing protein</fullName>
    </recommendedName>
</protein>
<proteinExistence type="predicted"/>
<reference evidence="2 3" key="1">
    <citation type="journal article" date="2020" name="Genes (Basel)">
        <title>Genomic Comparison of Insect Gut Symbionts from Divergent Burkholderia Subclades.</title>
        <authorList>
            <person name="Takeshita K."/>
            <person name="Kikuchi Y."/>
        </authorList>
    </citation>
    <scope>NUCLEOTIDE SEQUENCE [LARGE SCALE GENOMIC DNA]</scope>
    <source>
        <strain evidence="2 3">PGU16</strain>
    </source>
</reference>
<feature type="signal peptide" evidence="1">
    <location>
        <begin position="1"/>
        <end position="28"/>
    </location>
</feature>
<name>A0A7I8BHB3_9BURK</name>
<dbReference type="EMBL" id="AP023174">
    <property type="protein sequence ID" value="BCF88017.1"/>
    <property type="molecule type" value="Genomic_DNA"/>
</dbReference>
<keyword evidence="3" id="KW-1185">Reference proteome</keyword>